<evidence type="ECO:0000313" key="2">
    <source>
        <dbReference type="EMBL" id="MBR0801111.1"/>
    </source>
</evidence>
<keyword evidence="3" id="KW-1185">Reference proteome</keyword>
<keyword evidence="1" id="KW-0812">Transmembrane</keyword>
<reference evidence="3" key="1">
    <citation type="journal article" date="2021" name="ISME J.">
        <title>Evolutionary origin and ecological implication of a unique nif island in free-living Bradyrhizobium lineages.</title>
        <authorList>
            <person name="Tao J."/>
        </authorList>
    </citation>
    <scope>NUCLEOTIDE SEQUENCE [LARGE SCALE GENOMIC DNA]</scope>
    <source>
        <strain evidence="3">SZCCT0434</strain>
    </source>
</reference>
<sequence>MVDQRGAVALEMPFVYLFMIVSLLVPLSDLGIAGFQYISAFEALRAFGQYLQYNQPPDAGNAATWTSAALAKAPAGYTISNFQLICGDSSAVCSSTNTATPKYYSYSTSITLTPMVLKSALCTSNNSNSCTFTLYYTERFQ</sequence>
<proteinExistence type="predicted"/>
<comment type="caution">
    <text evidence="2">The sequence shown here is derived from an EMBL/GenBank/DDBJ whole genome shotgun (WGS) entry which is preliminary data.</text>
</comment>
<evidence type="ECO:0000256" key="1">
    <source>
        <dbReference type="SAM" id="Phobius"/>
    </source>
</evidence>
<dbReference type="EMBL" id="JAFCJH010000071">
    <property type="protein sequence ID" value="MBR0801111.1"/>
    <property type="molecule type" value="Genomic_DNA"/>
</dbReference>
<dbReference type="Proteomes" id="UP001315278">
    <property type="component" value="Unassembled WGS sequence"/>
</dbReference>
<accession>A0ABS5FW96</accession>
<keyword evidence="1" id="KW-1133">Transmembrane helix</keyword>
<dbReference type="RefSeq" id="WP_212495253.1">
    <property type="nucleotide sequence ID" value="NZ_JAFCJH010000071.1"/>
</dbReference>
<organism evidence="2 3">
    <name type="scientific">Bradyrhizobium jicamae</name>
    <dbReference type="NCBI Taxonomy" id="280332"/>
    <lineage>
        <taxon>Bacteria</taxon>
        <taxon>Pseudomonadati</taxon>
        <taxon>Pseudomonadota</taxon>
        <taxon>Alphaproteobacteria</taxon>
        <taxon>Hyphomicrobiales</taxon>
        <taxon>Nitrobacteraceae</taxon>
        <taxon>Bradyrhizobium</taxon>
    </lineage>
</organism>
<feature type="transmembrane region" description="Helical" evidence="1">
    <location>
        <begin position="14"/>
        <end position="35"/>
    </location>
</feature>
<keyword evidence="1" id="KW-0472">Membrane</keyword>
<protein>
    <recommendedName>
        <fullName evidence="4">Pilus assembly protein TadE</fullName>
    </recommendedName>
</protein>
<evidence type="ECO:0008006" key="4">
    <source>
        <dbReference type="Google" id="ProtNLM"/>
    </source>
</evidence>
<evidence type="ECO:0000313" key="3">
    <source>
        <dbReference type="Proteomes" id="UP001315278"/>
    </source>
</evidence>
<gene>
    <name evidence="2" type="ORF">JQ615_37710</name>
</gene>
<name>A0ABS5FW96_9BRAD</name>